<evidence type="ECO:0000313" key="1">
    <source>
        <dbReference type="EMBL" id="CAI8846450.1"/>
    </source>
</evidence>
<protein>
    <submittedName>
        <fullName evidence="1">Uncharacterized protein</fullName>
    </submittedName>
</protein>
<evidence type="ECO:0000313" key="2">
    <source>
        <dbReference type="Proteomes" id="UP001162030"/>
    </source>
</evidence>
<gene>
    <name evidence="1" type="ORF">MSZNOR_2427</name>
</gene>
<keyword evidence="2" id="KW-1185">Reference proteome</keyword>
<reference evidence="1 2" key="1">
    <citation type="submission" date="2023-03" db="EMBL/GenBank/DDBJ databases">
        <authorList>
            <person name="Pearce D."/>
        </authorList>
    </citation>
    <scope>NUCLEOTIDE SEQUENCE [LARGE SCALE GENOMIC DNA]</scope>
    <source>
        <strain evidence="1">Msz</strain>
    </source>
</reference>
<sequence length="159" mass="17547">MDAYRPVMNVNWTVPKHGFPGYGNRQVEAGRHEFLVQSNRFRLWLRLSTGKLTVGESLSSKIGSSSLMRESPFLFQARNYPPGIHGLPPRPVPSGLGSRGLLPRWGNPAPELTRRIFKGRVNRNAVGFTGCVCDLAALLRMAADAIFALSAEEGSRPCR</sequence>
<dbReference type="Proteomes" id="UP001162030">
    <property type="component" value="Chromosome"/>
</dbReference>
<organism evidence="1 2">
    <name type="scientific">Methylocaldum szegediense</name>
    <dbReference type="NCBI Taxonomy" id="73780"/>
    <lineage>
        <taxon>Bacteria</taxon>
        <taxon>Pseudomonadati</taxon>
        <taxon>Pseudomonadota</taxon>
        <taxon>Gammaproteobacteria</taxon>
        <taxon>Methylococcales</taxon>
        <taxon>Methylococcaceae</taxon>
        <taxon>Methylocaldum</taxon>
    </lineage>
</organism>
<accession>A0ABN8X8C4</accession>
<dbReference type="EMBL" id="OX458333">
    <property type="protein sequence ID" value="CAI8846450.1"/>
    <property type="molecule type" value="Genomic_DNA"/>
</dbReference>
<proteinExistence type="predicted"/>
<name>A0ABN8X8C4_9GAMM</name>